<dbReference type="SUPFAM" id="SSF81301">
    <property type="entry name" value="Nucleotidyltransferase"/>
    <property type="match status" value="1"/>
</dbReference>
<dbReference type="GO" id="GO:0017148">
    <property type="term" value="P:negative regulation of translation"/>
    <property type="evidence" value="ECO:0007669"/>
    <property type="project" value="UniProtKB-UniRule"/>
</dbReference>
<dbReference type="AlphaFoldDB" id="E7RXR2"/>
<evidence type="ECO:0000256" key="2">
    <source>
        <dbReference type="HAMAP-Rule" id="MF_01477"/>
    </source>
</evidence>
<dbReference type="PANTHER" id="PTHR21043">
    <property type="entry name" value="IOJAP SUPERFAMILY ORTHOLOG"/>
    <property type="match status" value="1"/>
</dbReference>
<keyword evidence="2" id="KW-0678">Repressor</keyword>
<comment type="subcellular location">
    <subcellularLocation>
        <location evidence="2">Cytoplasm</location>
    </subcellularLocation>
</comment>
<dbReference type="InterPro" id="IPR043519">
    <property type="entry name" value="NT_sf"/>
</dbReference>
<evidence type="ECO:0000256" key="1">
    <source>
        <dbReference type="ARBA" id="ARBA00010574"/>
    </source>
</evidence>
<keyword evidence="2" id="KW-0963">Cytoplasm</keyword>
<dbReference type="PANTHER" id="PTHR21043:SF0">
    <property type="entry name" value="MITOCHONDRIAL ASSEMBLY OF RIBOSOMAL LARGE SUBUNIT PROTEIN 1"/>
    <property type="match status" value="1"/>
</dbReference>
<protein>
    <recommendedName>
        <fullName evidence="2">Ribosomal silencing factor RsfS</fullName>
    </recommendedName>
</protein>
<comment type="similarity">
    <text evidence="1 2">Belongs to the Iojap/RsfS family.</text>
</comment>
<gene>
    <name evidence="2" type="primary">rsfS</name>
    <name evidence="4" type="ORF">HMPREF0551_1483</name>
</gene>
<evidence type="ECO:0000313" key="5">
    <source>
        <dbReference type="Proteomes" id="UP000011021"/>
    </source>
</evidence>
<dbReference type="NCBIfam" id="TIGR00090">
    <property type="entry name" value="rsfS_iojap_ybeB"/>
    <property type="match status" value="1"/>
</dbReference>
<dbReference type="Pfam" id="PF02410">
    <property type="entry name" value="RsfS"/>
    <property type="match status" value="1"/>
</dbReference>
<feature type="region of interest" description="Disordered" evidence="3">
    <location>
        <begin position="122"/>
        <end position="144"/>
    </location>
</feature>
<dbReference type="HOGENOM" id="CLU_092688_6_1_4"/>
<comment type="caution">
    <text evidence="4">The sequence shown here is derived from an EMBL/GenBank/DDBJ whole genome shotgun (WGS) entry which is preliminary data.</text>
</comment>
<dbReference type="InterPro" id="IPR004394">
    <property type="entry name" value="Iojap/RsfS/C7orf30"/>
</dbReference>
<keyword evidence="5" id="KW-1185">Reference proteome</keyword>
<dbReference type="Proteomes" id="UP000011021">
    <property type="component" value="Unassembled WGS sequence"/>
</dbReference>
<dbReference type="STRING" id="887898.HMPREF0551_1483"/>
<reference evidence="4 5" key="1">
    <citation type="submission" date="2010-12" db="EMBL/GenBank/DDBJ databases">
        <authorList>
            <person name="Muzny D."/>
            <person name="Qin X."/>
            <person name="Deng J."/>
            <person name="Jiang H."/>
            <person name="Liu Y."/>
            <person name="Qu J."/>
            <person name="Song X.-Z."/>
            <person name="Zhang L."/>
            <person name="Thornton R."/>
            <person name="Coyle M."/>
            <person name="Francisco L."/>
            <person name="Jackson L."/>
            <person name="Javaid M."/>
            <person name="Korchina V."/>
            <person name="Kovar C."/>
            <person name="Mata R."/>
            <person name="Mathew T."/>
            <person name="Ngo R."/>
            <person name="Nguyen L."/>
            <person name="Nguyen N."/>
            <person name="Okwuonu G."/>
            <person name="Ongeri F."/>
            <person name="Pham C."/>
            <person name="Simmons D."/>
            <person name="Wilczek-Boney K."/>
            <person name="Hale W."/>
            <person name="Jakkamsetti A."/>
            <person name="Pham P."/>
            <person name="Ruth R."/>
            <person name="San Lucas F."/>
            <person name="Warren J."/>
            <person name="Zhang J."/>
            <person name="Zhao Z."/>
            <person name="Zhou C."/>
            <person name="Zhu D."/>
            <person name="Lee S."/>
            <person name="Bess C."/>
            <person name="Blankenburg K."/>
            <person name="Forbes L."/>
            <person name="Fu Q."/>
            <person name="Gubbala S."/>
            <person name="Hirani K."/>
            <person name="Jayaseelan J.C."/>
            <person name="Lara F."/>
            <person name="Munidasa M."/>
            <person name="Palculict T."/>
            <person name="Patil S."/>
            <person name="Pu L.-L."/>
            <person name="Saada N."/>
            <person name="Tang L."/>
            <person name="Weissenberger G."/>
            <person name="Zhu Y."/>
            <person name="Hemphill L."/>
            <person name="Shang Y."/>
            <person name="Youmans B."/>
            <person name="Ayvaz T."/>
            <person name="Ross M."/>
            <person name="Santibanez J."/>
            <person name="Aqrawi P."/>
            <person name="Gross S."/>
            <person name="Joshi V."/>
            <person name="Fowler G."/>
            <person name="Nazareth L."/>
            <person name="Reid J."/>
            <person name="Worley K."/>
            <person name="Petrosino J."/>
            <person name="Highlander S."/>
            <person name="Gibbs R."/>
        </authorList>
    </citation>
    <scope>NUCLEOTIDE SEQUENCE [LARGE SCALE GENOMIC DNA]</scope>
    <source>
        <strain evidence="4 5">ATCC 51599</strain>
    </source>
</reference>
<accession>E7RXR2</accession>
<dbReference type="GO" id="GO:0090071">
    <property type="term" value="P:negative regulation of ribosome biogenesis"/>
    <property type="evidence" value="ECO:0007669"/>
    <property type="project" value="UniProtKB-UniRule"/>
</dbReference>
<organism evidence="4 5">
    <name type="scientific">Lautropia mirabilis ATCC 51599</name>
    <dbReference type="NCBI Taxonomy" id="887898"/>
    <lineage>
        <taxon>Bacteria</taxon>
        <taxon>Pseudomonadati</taxon>
        <taxon>Pseudomonadota</taxon>
        <taxon>Betaproteobacteria</taxon>
        <taxon>Burkholderiales</taxon>
        <taxon>Burkholderiaceae</taxon>
        <taxon>Lautropia</taxon>
    </lineage>
</organism>
<evidence type="ECO:0000313" key="4">
    <source>
        <dbReference type="EMBL" id="EFV94736.1"/>
    </source>
</evidence>
<sequence length="144" mass="15881">MSISELQYLVVDALEDVKAQDIRVFDTGPQRNAKSPALSDLFDRVVVATATSNRQTRALAAHVQDRAREAGYPVVSVEGEETGEWVLVDLGDIIVHIMQPAIRAYYNLEELWGTHPVELPLPRPSTHKGHSRKDEDAAPQGAQA</sequence>
<dbReference type="RefSeq" id="WP_005673765.1">
    <property type="nucleotide sequence ID" value="NZ_CP146288.1"/>
</dbReference>
<dbReference type="HAMAP" id="MF_01477">
    <property type="entry name" value="Iojap_RsfS"/>
    <property type="match status" value="1"/>
</dbReference>
<name>E7RXR2_9BURK</name>
<keyword evidence="2" id="KW-0810">Translation regulation</keyword>
<dbReference type="GO" id="GO:0042256">
    <property type="term" value="P:cytosolic ribosome assembly"/>
    <property type="evidence" value="ECO:0007669"/>
    <property type="project" value="UniProtKB-UniRule"/>
</dbReference>
<comment type="subunit">
    <text evidence="2">Interacts with ribosomal protein uL14 (rplN).</text>
</comment>
<dbReference type="GO" id="GO:0043023">
    <property type="term" value="F:ribosomal large subunit binding"/>
    <property type="evidence" value="ECO:0007669"/>
    <property type="project" value="TreeGrafter"/>
</dbReference>
<comment type="function">
    <text evidence="2">Functions as a ribosomal silencing factor. Interacts with ribosomal protein uL14 (rplN), blocking formation of intersubunit bridge B8. Prevents association of the 30S and 50S ribosomal subunits and the formation of functional ribosomes, thus repressing translation.</text>
</comment>
<evidence type="ECO:0000256" key="3">
    <source>
        <dbReference type="SAM" id="MobiDB-lite"/>
    </source>
</evidence>
<dbReference type="EMBL" id="AEQP01000010">
    <property type="protein sequence ID" value="EFV94736.1"/>
    <property type="molecule type" value="Genomic_DNA"/>
</dbReference>
<dbReference type="Gene3D" id="3.30.460.10">
    <property type="entry name" value="Beta Polymerase, domain 2"/>
    <property type="match status" value="1"/>
</dbReference>
<proteinExistence type="inferred from homology"/>
<dbReference type="GO" id="GO:0005737">
    <property type="term" value="C:cytoplasm"/>
    <property type="evidence" value="ECO:0007669"/>
    <property type="project" value="UniProtKB-SubCell"/>
</dbReference>
<dbReference type="eggNOG" id="COG0799">
    <property type="taxonomic scope" value="Bacteria"/>
</dbReference>